<organism evidence="2 3">
    <name type="scientific">Pyricularia grisea</name>
    <name type="common">Crabgrass-specific blast fungus</name>
    <name type="synonym">Magnaporthe grisea</name>
    <dbReference type="NCBI Taxonomy" id="148305"/>
    <lineage>
        <taxon>Eukaryota</taxon>
        <taxon>Fungi</taxon>
        <taxon>Dikarya</taxon>
        <taxon>Ascomycota</taxon>
        <taxon>Pezizomycotina</taxon>
        <taxon>Sordariomycetes</taxon>
        <taxon>Sordariomycetidae</taxon>
        <taxon>Magnaporthales</taxon>
        <taxon>Pyriculariaceae</taxon>
        <taxon>Pyricularia</taxon>
    </lineage>
</organism>
<gene>
    <name evidence="3" type="ORF">PgNI_05457</name>
</gene>
<dbReference type="RefSeq" id="XP_030981890.1">
    <property type="nucleotide sequence ID" value="XM_031125488.1"/>
</dbReference>
<reference evidence="3" key="2">
    <citation type="submission" date="2019-10" db="EMBL/GenBank/DDBJ databases">
        <authorList>
            <consortium name="NCBI Genome Project"/>
        </authorList>
    </citation>
    <scope>NUCLEOTIDE SEQUENCE</scope>
    <source>
        <strain evidence="3">NI907</strain>
    </source>
</reference>
<accession>A0A6P8B430</accession>
<dbReference type="PANTHER" id="PTHR43344:SF20">
    <property type="entry name" value="URACIL PHOSPHORIBOSYLTRANSFERASE"/>
    <property type="match status" value="1"/>
</dbReference>
<keyword evidence="2" id="KW-1185">Reference proteome</keyword>
<dbReference type="InterPro" id="IPR000836">
    <property type="entry name" value="PRTase_dom"/>
</dbReference>
<dbReference type="GO" id="GO:0006564">
    <property type="term" value="P:L-serine biosynthetic process"/>
    <property type="evidence" value="ECO:0007669"/>
    <property type="project" value="TreeGrafter"/>
</dbReference>
<protein>
    <recommendedName>
        <fullName evidence="1">Phosphoribosyltransferase domain-containing protein</fullName>
    </recommendedName>
</protein>
<dbReference type="InterPro" id="IPR036412">
    <property type="entry name" value="HAD-like_sf"/>
</dbReference>
<dbReference type="Gene3D" id="3.40.50.1000">
    <property type="entry name" value="HAD superfamily/HAD-like"/>
    <property type="match status" value="1"/>
</dbReference>
<name>A0A6P8B430_PYRGI</name>
<dbReference type="GO" id="GO:0005737">
    <property type="term" value="C:cytoplasm"/>
    <property type="evidence" value="ECO:0007669"/>
    <property type="project" value="TreeGrafter"/>
</dbReference>
<dbReference type="GO" id="GO:0036424">
    <property type="term" value="F:L-phosphoserine phosphatase activity"/>
    <property type="evidence" value="ECO:0007669"/>
    <property type="project" value="TreeGrafter"/>
</dbReference>
<dbReference type="KEGG" id="pgri:PgNI_05457"/>
<proteinExistence type="predicted"/>
<dbReference type="InterPro" id="IPR050582">
    <property type="entry name" value="HAD-like_SerB"/>
</dbReference>
<reference evidence="3" key="3">
    <citation type="submission" date="2025-08" db="UniProtKB">
        <authorList>
            <consortium name="RefSeq"/>
        </authorList>
    </citation>
    <scope>IDENTIFICATION</scope>
    <source>
        <strain evidence="3">NI907</strain>
    </source>
</reference>
<sequence>MTPKTNATPNIIGIYGLPGAGKTTILSHLRLTGETSPAHYDYYEGSEVIDSVVDGGLVAFKQLPHSEKQRHRATAIRHVGEEARRSGKGAIVAGHFMLPVTSGKSDDDLSTELQKVYTDADLTTFTHVIYLKAEPEAICRQRAGDEKRARKALPVDELRRWQDAEIKGLFELCIEHGIVFAVVIAAEGRAVRRIAELCAFWSMGEDSNVDAALDKVREEVDDARLERAKTIVVFDADRTLAPYDSGSMFVCEADANGYPGRQDDDMRGVLKRVFSGPLGYSHRAFQQVSVLLEGMVYRTAYSLELQDVYDTTCDLVADDIRMYEDMIIHLGQLTWNPEILPVVVTCGVGRVWEKVLERERLHAPVLGGGRVKDGYVVTPEVKAAVVDWLATSDCDSRREVFVYGDSPLDIPMMARADHAFVVVGDERTRSSTMDTEVEKAVRAKLFRKSRNKKFDTHVSQVLMTSRSIPRPGLPVTELEWPHECAVRQKSSRLGCLKTSFTDLVETTKRRGKELCKIDELECYSHSYYSDSSICNSSYSSIGQYTVLSYERQDDTDVPIYVASSSASSLLSSPMRDASLAGPALQEAHVQAGRYLATHLVSEVLGLEEYTIPHVQGMGTIGHRLRNEVSTVIVAMMRGGEPMARGVHQAFPLARFLHAKQPTELDRRDISTPVTNILLVDSVINTGKSIREFVEHIRRVNSKASILIVAGVVQSGAIESDGGGETSLREVWSGHGDVSMVALRVSENKYTGQGGTDTGNRLFNTTHWA</sequence>
<feature type="domain" description="Phosphoribosyltransferase" evidence="1">
    <location>
        <begin position="566"/>
        <end position="764"/>
    </location>
</feature>
<dbReference type="SUPFAM" id="SSF53271">
    <property type="entry name" value="PRTase-like"/>
    <property type="match status" value="1"/>
</dbReference>
<dbReference type="GeneID" id="41960397"/>
<dbReference type="GO" id="GO:0000287">
    <property type="term" value="F:magnesium ion binding"/>
    <property type="evidence" value="ECO:0007669"/>
    <property type="project" value="TreeGrafter"/>
</dbReference>
<dbReference type="SUPFAM" id="SSF52540">
    <property type="entry name" value="P-loop containing nucleoside triphosphate hydrolases"/>
    <property type="match status" value="1"/>
</dbReference>
<dbReference type="Pfam" id="PF14681">
    <property type="entry name" value="UPRTase"/>
    <property type="match status" value="1"/>
</dbReference>
<dbReference type="PANTHER" id="PTHR43344">
    <property type="entry name" value="PHOSPHOSERINE PHOSPHATASE"/>
    <property type="match status" value="1"/>
</dbReference>
<dbReference type="InterPro" id="IPR029057">
    <property type="entry name" value="PRTase-like"/>
</dbReference>
<dbReference type="InterPro" id="IPR023214">
    <property type="entry name" value="HAD_sf"/>
</dbReference>
<evidence type="ECO:0000313" key="3">
    <source>
        <dbReference type="RefSeq" id="XP_030981890.1"/>
    </source>
</evidence>
<dbReference type="Pfam" id="PF12710">
    <property type="entry name" value="HAD"/>
    <property type="match status" value="1"/>
</dbReference>
<dbReference type="Proteomes" id="UP000515153">
    <property type="component" value="Chromosome I"/>
</dbReference>
<reference evidence="2 3" key="1">
    <citation type="journal article" date="2019" name="Mol. Biol. Evol.">
        <title>Blast fungal genomes show frequent chromosomal changes, gene gains and losses, and effector gene turnover.</title>
        <authorList>
            <person name="Gomez Luciano L.B."/>
            <person name="Jason Tsai I."/>
            <person name="Chuma I."/>
            <person name="Tosa Y."/>
            <person name="Chen Y.H."/>
            <person name="Li J.Y."/>
            <person name="Li M.Y."/>
            <person name="Jade Lu M.Y."/>
            <person name="Nakayashiki H."/>
            <person name="Li W.H."/>
        </authorList>
    </citation>
    <scope>NUCLEOTIDE SEQUENCE [LARGE SCALE GENOMIC DNA]</scope>
    <source>
        <strain evidence="2 3">NI907</strain>
    </source>
</reference>
<dbReference type="Gene3D" id="3.40.50.2020">
    <property type="match status" value="1"/>
</dbReference>
<dbReference type="CDD" id="cd06223">
    <property type="entry name" value="PRTases_typeI"/>
    <property type="match status" value="1"/>
</dbReference>
<dbReference type="InterPro" id="IPR027417">
    <property type="entry name" value="P-loop_NTPase"/>
</dbReference>
<dbReference type="Gene3D" id="3.40.50.300">
    <property type="entry name" value="P-loop containing nucleotide triphosphate hydrolases"/>
    <property type="match status" value="1"/>
</dbReference>
<dbReference type="Pfam" id="PF13207">
    <property type="entry name" value="AAA_17"/>
    <property type="match status" value="1"/>
</dbReference>
<evidence type="ECO:0000259" key="1">
    <source>
        <dbReference type="Pfam" id="PF14681"/>
    </source>
</evidence>
<dbReference type="SUPFAM" id="SSF56784">
    <property type="entry name" value="HAD-like"/>
    <property type="match status" value="1"/>
</dbReference>
<evidence type="ECO:0000313" key="2">
    <source>
        <dbReference type="Proteomes" id="UP000515153"/>
    </source>
</evidence>
<dbReference type="AlphaFoldDB" id="A0A6P8B430"/>